<dbReference type="InterPro" id="IPR003141">
    <property type="entry name" value="Pol/His_phosphatase_N"/>
</dbReference>
<dbReference type="Pfam" id="PF02811">
    <property type="entry name" value="PHP"/>
    <property type="match status" value="1"/>
</dbReference>
<proteinExistence type="predicted"/>
<dbReference type="SUPFAM" id="SSF89550">
    <property type="entry name" value="PHP domain-like"/>
    <property type="match status" value="1"/>
</dbReference>
<dbReference type="Gene3D" id="3.20.20.140">
    <property type="entry name" value="Metal-dependent hydrolases"/>
    <property type="match status" value="1"/>
</dbReference>
<keyword evidence="3" id="KW-1185">Reference proteome</keyword>
<dbReference type="GO" id="GO:0035312">
    <property type="term" value="F:5'-3' DNA exonuclease activity"/>
    <property type="evidence" value="ECO:0007669"/>
    <property type="project" value="TreeGrafter"/>
</dbReference>
<dbReference type="PANTHER" id="PTHR42924">
    <property type="entry name" value="EXONUCLEASE"/>
    <property type="match status" value="1"/>
</dbReference>
<dbReference type="PANTHER" id="PTHR42924:SF3">
    <property type="entry name" value="POLYMERASE_HISTIDINOL PHOSPHATASE N-TERMINAL DOMAIN-CONTAINING PROTEIN"/>
    <property type="match status" value="1"/>
</dbReference>
<reference evidence="3" key="1">
    <citation type="submission" date="2016-10" db="EMBL/GenBank/DDBJ databases">
        <authorList>
            <person name="Varghese N."/>
            <person name="Submissions S."/>
        </authorList>
    </citation>
    <scope>NUCLEOTIDE SEQUENCE [LARGE SCALE GENOMIC DNA]</scope>
    <source>
        <strain evidence="3">DSM 5463</strain>
    </source>
</reference>
<dbReference type="Proteomes" id="UP000242850">
    <property type="component" value="Unassembled WGS sequence"/>
</dbReference>
<sequence>MKVYYDFHIHSGLSPCSDDDMTPNNIVNMAKIKDLNVIAVTDHNTCKNVEACIKVGKREGILVIPGMELQTKEETHVICLFNNLDSAILFDEYVYSKLPDIRNKPDIFGNQIIYNEYDEVIGIEEKLLLNSVDLTIDEVFYRVRELGGILIPAHVDKDSYSVIANLGFIPDYLDIKTVEYTNLKRLNKLIDDKILKNNYIFIKNSDAHSLGQISEKENYIDIEVLTMEEIIRFLKGLRY</sequence>
<organism evidence="2 3">
    <name type="scientific">Caloramator fervidus</name>
    <dbReference type="NCBI Taxonomy" id="29344"/>
    <lineage>
        <taxon>Bacteria</taxon>
        <taxon>Bacillati</taxon>
        <taxon>Bacillota</taxon>
        <taxon>Clostridia</taxon>
        <taxon>Eubacteriales</taxon>
        <taxon>Clostridiaceae</taxon>
        <taxon>Caloramator</taxon>
    </lineage>
</organism>
<dbReference type="OrthoDB" id="9791620at2"/>
<gene>
    <name evidence="2" type="ORF">SAMN05660865_00254</name>
</gene>
<dbReference type="CDD" id="cd07432">
    <property type="entry name" value="PHP_HisPPase"/>
    <property type="match status" value="1"/>
</dbReference>
<evidence type="ECO:0000259" key="1">
    <source>
        <dbReference type="SMART" id="SM00481"/>
    </source>
</evidence>
<dbReference type="RefSeq" id="WP_103895279.1">
    <property type="nucleotide sequence ID" value="NZ_FNUK01000002.1"/>
</dbReference>
<feature type="domain" description="Polymerase/histidinol phosphatase N-terminal" evidence="1">
    <location>
        <begin position="5"/>
        <end position="73"/>
    </location>
</feature>
<dbReference type="AlphaFoldDB" id="A0A1H5S5R4"/>
<dbReference type="GO" id="GO:0004534">
    <property type="term" value="F:5'-3' RNA exonuclease activity"/>
    <property type="evidence" value="ECO:0007669"/>
    <property type="project" value="TreeGrafter"/>
</dbReference>
<accession>A0A1H5S5R4</accession>
<protein>
    <recommendedName>
        <fullName evidence="1">Polymerase/histidinol phosphatase N-terminal domain-containing protein</fullName>
    </recommendedName>
</protein>
<dbReference type="InterPro" id="IPR052018">
    <property type="entry name" value="PHP_domain"/>
</dbReference>
<name>A0A1H5S5R4_9CLOT</name>
<dbReference type="InterPro" id="IPR004013">
    <property type="entry name" value="PHP_dom"/>
</dbReference>
<evidence type="ECO:0000313" key="2">
    <source>
        <dbReference type="EMBL" id="SEF45111.1"/>
    </source>
</evidence>
<dbReference type="EMBL" id="FNUK01000002">
    <property type="protein sequence ID" value="SEF45111.1"/>
    <property type="molecule type" value="Genomic_DNA"/>
</dbReference>
<dbReference type="InterPro" id="IPR016195">
    <property type="entry name" value="Pol/histidinol_Pase-like"/>
</dbReference>
<dbReference type="SMART" id="SM00481">
    <property type="entry name" value="POLIIIAc"/>
    <property type="match status" value="1"/>
</dbReference>
<evidence type="ECO:0000313" key="3">
    <source>
        <dbReference type="Proteomes" id="UP000242850"/>
    </source>
</evidence>